<keyword evidence="1" id="KW-0812">Transmembrane</keyword>
<dbReference type="PANTHER" id="PTHR31157:SF1">
    <property type="entry name" value="SCP DOMAIN-CONTAINING PROTEIN"/>
    <property type="match status" value="1"/>
</dbReference>
<dbReference type="Gene3D" id="3.40.33.10">
    <property type="entry name" value="CAP"/>
    <property type="match status" value="1"/>
</dbReference>
<comment type="caution">
    <text evidence="3">The sequence shown here is derived from an EMBL/GenBank/DDBJ whole genome shotgun (WGS) entry which is preliminary data.</text>
</comment>
<dbReference type="STRING" id="1798704.A3J93_00105"/>
<evidence type="ECO:0000256" key="1">
    <source>
        <dbReference type="SAM" id="Phobius"/>
    </source>
</evidence>
<evidence type="ECO:0000313" key="4">
    <source>
        <dbReference type="Proteomes" id="UP000177907"/>
    </source>
</evidence>
<dbReference type="AlphaFoldDB" id="A0A1F6NW06"/>
<dbReference type="CDD" id="cd05379">
    <property type="entry name" value="CAP_bacterial"/>
    <property type="match status" value="1"/>
</dbReference>
<reference evidence="3 4" key="1">
    <citation type="journal article" date="2016" name="Nat. Commun.">
        <title>Thousands of microbial genomes shed light on interconnected biogeochemical processes in an aquifer system.</title>
        <authorList>
            <person name="Anantharaman K."/>
            <person name="Brown C.T."/>
            <person name="Hug L.A."/>
            <person name="Sharon I."/>
            <person name="Castelle C.J."/>
            <person name="Probst A.J."/>
            <person name="Thomas B.C."/>
            <person name="Singh A."/>
            <person name="Wilkins M.J."/>
            <person name="Karaoz U."/>
            <person name="Brodie E.L."/>
            <person name="Williams K.H."/>
            <person name="Hubbard S.S."/>
            <person name="Banfield J.F."/>
        </authorList>
    </citation>
    <scope>NUCLEOTIDE SEQUENCE [LARGE SCALE GENOMIC DNA]</scope>
</reference>
<dbReference type="InterPro" id="IPR035940">
    <property type="entry name" value="CAP_sf"/>
</dbReference>
<dbReference type="InterPro" id="IPR014044">
    <property type="entry name" value="CAP_dom"/>
</dbReference>
<dbReference type="EMBL" id="MFQZ01000005">
    <property type="protein sequence ID" value="OGH88132.1"/>
    <property type="molecule type" value="Genomic_DNA"/>
</dbReference>
<feature type="transmembrane region" description="Helical" evidence="1">
    <location>
        <begin position="24"/>
        <end position="45"/>
    </location>
</feature>
<feature type="transmembrane region" description="Helical" evidence="1">
    <location>
        <begin position="274"/>
        <end position="292"/>
    </location>
</feature>
<gene>
    <name evidence="3" type="ORF">A3J93_00105</name>
</gene>
<proteinExistence type="predicted"/>
<evidence type="ECO:0000259" key="2">
    <source>
        <dbReference type="Pfam" id="PF00188"/>
    </source>
</evidence>
<protein>
    <recommendedName>
        <fullName evidence="2">SCP domain-containing protein</fullName>
    </recommendedName>
</protein>
<accession>A0A1F6NW06</accession>
<name>A0A1F6NW06_9BACT</name>
<organism evidence="3 4">
    <name type="scientific">Candidatus Magasanikbacteria bacterium RIFOXYC2_FULL_42_28</name>
    <dbReference type="NCBI Taxonomy" id="1798704"/>
    <lineage>
        <taxon>Bacteria</taxon>
        <taxon>Candidatus Magasanikiibacteriota</taxon>
    </lineage>
</organism>
<feature type="transmembrane region" description="Helical" evidence="1">
    <location>
        <begin position="250"/>
        <end position="268"/>
    </location>
</feature>
<keyword evidence="1" id="KW-1133">Transmembrane helix</keyword>
<sequence>MLKRLFIPHHGNDYKPHLLHHKRVWFYGIFLALLKVIIIATVLLAPEQAWLSDDALARQANNITTLTNELRLKNNLSVLAVNTILDNSANLKAEDMNANNYFSHTDKLGRGLDYYLKQVDYKYNFAGENLAVGYIDAKTVVKAWQKSPTHYANIIDKDFKELGISIVSGQYQGKSASFIVSHFGSPAGKTVAGSMSPLARGGEAEGVGASVAGVKIPTPGIFQTALDKYFAAKTTFSDWFGGEFQFANSIYYIFFGIFAFALFTTIFIEIKRQHPHLIINGMGILVLIFFLIKI</sequence>
<keyword evidence="1" id="KW-0472">Membrane</keyword>
<dbReference type="Proteomes" id="UP000177907">
    <property type="component" value="Unassembled WGS sequence"/>
</dbReference>
<dbReference type="Pfam" id="PF00188">
    <property type="entry name" value="CAP"/>
    <property type="match status" value="1"/>
</dbReference>
<dbReference type="PANTHER" id="PTHR31157">
    <property type="entry name" value="SCP DOMAIN-CONTAINING PROTEIN"/>
    <property type="match status" value="1"/>
</dbReference>
<evidence type="ECO:0000313" key="3">
    <source>
        <dbReference type="EMBL" id="OGH88132.1"/>
    </source>
</evidence>
<feature type="domain" description="SCP" evidence="2">
    <location>
        <begin position="66"/>
        <end position="179"/>
    </location>
</feature>
<dbReference type="SUPFAM" id="SSF55797">
    <property type="entry name" value="PR-1-like"/>
    <property type="match status" value="1"/>
</dbReference>